<dbReference type="InterPro" id="IPR011259">
    <property type="entry name" value="ERM_C_dom"/>
</dbReference>
<dbReference type="Proteomes" id="UP000694557">
    <property type="component" value="Unassembled WGS sequence"/>
</dbReference>
<dbReference type="FunFam" id="2.30.29.30:FF:000003">
    <property type="entry name" value="Radixin isoform 1"/>
    <property type="match status" value="1"/>
</dbReference>
<dbReference type="InterPro" id="IPR000798">
    <property type="entry name" value="Ez/rad/moesin-like"/>
</dbReference>
<dbReference type="SMART" id="SM01196">
    <property type="entry name" value="FERM_C"/>
    <property type="match status" value="1"/>
</dbReference>
<dbReference type="Gene3D" id="3.10.20.90">
    <property type="entry name" value="Phosphatidylinositol 3-kinase Catalytic Subunit, Chain A, domain 1"/>
    <property type="match status" value="1"/>
</dbReference>
<name>A0A8C7LBZ7_ONCKI</name>
<keyword evidence="2" id="KW-1003">Cell membrane</keyword>
<dbReference type="SMART" id="SM00295">
    <property type="entry name" value="B41"/>
    <property type="match status" value="1"/>
</dbReference>
<dbReference type="InterPro" id="IPR018980">
    <property type="entry name" value="FERM_PH-like_C"/>
</dbReference>
<dbReference type="PROSITE" id="PS50057">
    <property type="entry name" value="FERM_3"/>
    <property type="match status" value="1"/>
</dbReference>
<organism evidence="7 8">
    <name type="scientific">Oncorhynchus kisutch</name>
    <name type="common">Coho salmon</name>
    <name type="synonym">Salmo kisutch</name>
    <dbReference type="NCBI Taxonomy" id="8019"/>
    <lineage>
        <taxon>Eukaryota</taxon>
        <taxon>Metazoa</taxon>
        <taxon>Chordata</taxon>
        <taxon>Craniata</taxon>
        <taxon>Vertebrata</taxon>
        <taxon>Euteleostomi</taxon>
        <taxon>Actinopterygii</taxon>
        <taxon>Neopterygii</taxon>
        <taxon>Teleostei</taxon>
        <taxon>Protacanthopterygii</taxon>
        <taxon>Salmoniformes</taxon>
        <taxon>Salmonidae</taxon>
        <taxon>Salmoninae</taxon>
        <taxon>Oncorhynchus</taxon>
    </lineage>
</organism>
<dbReference type="InterPro" id="IPR029071">
    <property type="entry name" value="Ubiquitin-like_domsf"/>
</dbReference>
<dbReference type="SUPFAM" id="SSF50729">
    <property type="entry name" value="PH domain-like"/>
    <property type="match status" value="1"/>
</dbReference>
<dbReference type="SUPFAM" id="SSF48678">
    <property type="entry name" value="Moesin tail domain"/>
    <property type="match status" value="1"/>
</dbReference>
<reference evidence="7" key="1">
    <citation type="submission" date="2025-08" db="UniProtKB">
        <authorList>
            <consortium name="Ensembl"/>
        </authorList>
    </citation>
    <scope>IDENTIFICATION</scope>
</reference>
<dbReference type="GO" id="GO:0005886">
    <property type="term" value="C:plasma membrane"/>
    <property type="evidence" value="ECO:0007669"/>
    <property type="project" value="UniProtKB-SubCell"/>
</dbReference>
<dbReference type="InterPro" id="IPR019748">
    <property type="entry name" value="FERM_central"/>
</dbReference>
<dbReference type="CDD" id="cd13194">
    <property type="entry name" value="FERM_C_ERM"/>
    <property type="match status" value="1"/>
</dbReference>
<dbReference type="InterPro" id="IPR000299">
    <property type="entry name" value="FERM_domain"/>
</dbReference>
<dbReference type="FunFam" id="3.10.20.90:FF:000013">
    <property type="entry name" value="radixin isoform X1"/>
    <property type="match status" value="1"/>
</dbReference>
<dbReference type="InterPro" id="IPR011174">
    <property type="entry name" value="ERM"/>
</dbReference>
<dbReference type="Gene3D" id="1.20.80.10">
    <property type="match status" value="1"/>
</dbReference>
<dbReference type="Pfam" id="PF00373">
    <property type="entry name" value="FERM_M"/>
    <property type="match status" value="1"/>
</dbReference>
<dbReference type="SUPFAM" id="SSF47031">
    <property type="entry name" value="Second domain of FERM"/>
    <property type="match status" value="1"/>
</dbReference>
<keyword evidence="3" id="KW-0472">Membrane</keyword>
<dbReference type="Gene3D" id="1.20.5.450">
    <property type="match status" value="1"/>
</dbReference>
<dbReference type="CDD" id="cd14473">
    <property type="entry name" value="FERM_B-lobe"/>
    <property type="match status" value="1"/>
</dbReference>
<dbReference type="PRINTS" id="PR00935">
    <property type="entry name" value="BAND41"/>
</dbReference>
<dbReference type="PIRSF" id="PIRSF002305">
    <property type="entry name" value="ERM"/>
    <property type="match status" value="1"/>
</dbReference>
<sequence>MAKIVRVTTMDAELEFAIQANTTGKQLFDQVVKTIGLREVWFFGLQYQDTKGFSTWLKLNKKVTAQDVRKESPLLFKFRAKFFPEDVSEELIQEATQRLFFLQVKEGILNDDIYCPPETAVLLASYAVQAKYADYNKEIHLPGYLSSEKLLPQRVLDQHKLNKEQWEERIQVWHEEHKGMLREDSMMEYLKIAQDLEMYGVNYFSIKNKKGSELWLGVDALGLNIYEQNDKMTPKIGFPWSEIRNISFNDKKFVIKPIDKKAPDFVFYAPRLRINKRILALCMGNHELYMRRRKPDTIEVQQMKAQAREEKNHKKMERALLENEKKKRELAEKEKEKIEKEKEELMERLKQIEEQTKKAQQELEEQTRRALELEQERKRAQEEAERLEKERRMAEEAKTALLQQSENQMKNQEHLATELAELTSKISLLEDAKQKKEDEATQWQQKEDLEKTKEELNSKIMASHIQEPMQAENEHDENDETSDQASAEFTGGISYKDRSEEERMTEAEKNERVQQHLLALSSELAIARDETKKTANDIIHADNVKAGRDKYKTLRQIRSGNTKQRIDEFECM</sequence>
<dbReference type="Gene3D" id="6.10.360.10">
    <property type="match status" value="1"/>
</dbReference>
<dbReference type="Ensembl" id="ENSOKIT00005122826.1">
    <property type="protein sequence ID" value="ENSOKIP00005114799.1"/>
    <property type="gene ID" value="ENSOKIG00005049812.1"/>
</dbReference>
<feature type="binding site" evidence="4">
    <location>
        <begin position="58"/>
        <end position="61"/>
    </location>
    <ligand>
        <name>a 1,2-diacyl-sn-glycero-3-phospho-(1D-myo-inositol)</name>
        <dbReference type="ChEBI" id="CHEBI:57880"/>
    </ligand>
</feature>
<dbReference type="PROSITE" id="PS00661">
    <property type="entry name" value="FERM_2"/>
    <property type="match status" value="1"/>
</dbReference>
<evidence type="ECO:0000256" key="2">
    <source>
        <dbReference type="ARBA" id="ARBA00022475"/>
    </source>
</evidence>
<dbReference type="Pfam" id="PF09380">
    <property type="entry name" value="FERM_C"/>
    <property type="match status" value="1"/>
</dbReference>
<comment type="subcellular location">
    <subcellularLocation>
        <location evidence="1">Cell membrane</location>
        <topology evidence="1">Peripheral membrane protein</topology>
    </subcellularLocation>
</comment>
<dbReference type="GeneTree" id="ENSGT01090000260082"/>
<dbReference type="PRINTS" id="PR00661">
    <property type="entry name" value="ERMFAMILY"/>
</dbReference>
<dbReference type="Pfam" id="PF00769">
    <property type="entry name" value="ERM_C"/>
    <property type="match status" value="1"/>
</dbReference>
<dbReference type="PROSITE" id="PS00660">
    <property type="entry name" value="FERM_1"/>
    <property type="match status" value="1"/>
</dbReference>
<evidence type="ECO:0000259" key="6">
    <source>
        <dbReference type="PROSITE" id="PS50057"/>
    </source>
</evidence>
<dbReference type="InterPro" id="IPR018979">
    <property type="entry name" value="FERM_N"/>
</dbReference>
<dbReference type="AlphaFoldDB" id="A0A8C7LBZ7"/>
<feature type="domain" description="FERM" evidence="6">
    <location>
        <begin position="3"/>
        <end position="293"/>
    </location>
</feature>
<gene>
    <name evidence="7" type="primary">MSN</name>
    <name evidence="7" type="synonym">msna</name>
</gene>
<dbReference type="SUPFAM" id="SSF54236">
    <property type="entry name" value="Ubiquitin-like"/>
    <property type="match status" value="1"/>
</dbReference>
<keyword evidence="8" id="KW-1185">Reference proteome</keyword>
<evidence type="ECO:0000256" key="1">
    <source>
        <dbReference type="ARBA" id="ARBA00004202"/>
    </source>
</evidence>
<evidence type="ECO:0000313" key="8">
    <source>
        <dbReference type="Proteomes" id="UP000694557"/>
    </source>
</evidence>
<evidence type="ECO:0000256" key="5">
    <source>
        <dbReference type="SAM" id="MobiDB-lite"/>
    </source>
</evidence>
<dbReference type="CDD" id="cd17187">
    <property type="entry name" value="FERM_F1_ERM"/>
    <property type="match status" value="1"/>
</dbReference>
<proteinExistence type="predicted"/>
<feature type="region of interest" description="Disordered" evidence="5">
    <location>
        <begin position="466"/>
        <end position="511"/>
    </location>
</feature>
<dbReference type="FunFam" id="1.20.80.10:FF:000002">
    <property type="entry name" value="radixin isoform X1"/>
    <property type="match status" value="1"/>
</dbReference>
<feature type="compositionally biased region" description="Basic and acidic residues" evidence="5">
    <location>
        <begin position="495"/>
        <end position="511"/>
    </location>
</feature>
<dbReference type="PANTHER" id="PTHR23281">
    <property type="entry name" value="MERLIN/MOESIN/EZRIN/RADIXIN"/>
    <property type="match status" value="1"/>
</dbReference>
<dbReference type="Pfam" id="PF09379">
    <property type="entry name" value="FERM_N"/>
    <property type="match status" value="1"/>
</dbReference>
<protein>
    <submittedName>
        <fullName evidence="7">Moesin</fullName>
    </submittedName>
</protein>
<dbReference type="InterPro" id="IPR041789">
    <property type="entry name" value="ERM_FERM_C"/>
</dbReference>
<dbReference type="InterPro" id="IPR035963">
    <property type="entry name" value="FERM_2"/>
</dbReference>
<dbReference type="InterPro" id="IPR008954">
    <property type="entry name" value="Moesin_tail_sf"/>
</dbReference>
<dbReference type="Gene3D" id="2.30.29.30">
    <property type="entry name" value="Pleckstrin-homology domain (PH domain)/Phosphotyrosine-binding domain (PTB)"/>
    <property type="match status" value="1"/>
</dbReference>
<dbReference type="InterPro" id="IPR019747">
    <property type="entry name" value="FERM_CS"/>
</dbReference>
<dbReference type="InterPro" id="IPR046810">
    <property type="entry name" value="ERM_helical"/>
</dbReference>
<feature type="binding site" evidence="4">
    <location>
        <position position="276"/>
    </location>
    <ligand>
        <name>a 1,2-diacyl-sn-glycero-3-phospho-(1D-myo-inositol)</name>
        <dbReference type="ChEBI" id="CHEBI:57880"/>
    </ligand>
</feature>
<dbReference type="FunFam" id="1.20.5.450:FF:000001">
    <property type="entry name" value="radixin isoform X2"/>
    <property type="match status" value="1"/>
</dbReference>
<evidence type="ECO:0000256" key="3">
    <source>
        <dbReference type="ARBA" id="ARBA00023136"/>
    </source>
</evidence>
<dbReference type="GO" id="GO:0003779">
    <property type="term" value="F:actin binding"/>
    <property type="evidence" value="ECO:0007669"/>
    <property type="project" value="InterPro"/>
</dbReference>
<evidence type="ECO:0000313" key="7">
    <source>
        <dbReference type="Ensembl" id="ENSOKIP00005114799.1"/>
    </source>
</evidence>
<feature type="region of interest" description="Disordered" evidence="5">
    <location>
        <begin position="374"/>
        <end position="397"/>
    </location>
</feature>
<evidence type="ECO:0000256" key="4">
    <source>
        <dbReference type="PIRSR" id="PIRSR002305-1"/>
    </source>
</evidence>
<dbReference type="Pfam" id="PF20492">
    <property type="entry name" value="ERM_helical"/>
    <property type="match status" value="1"/>
</dbReference>
<dbReference type="InterPro" id="IPR019749">
    <property type="entry name" value="Band_41_domain"/>
</dbReference>
<reference evidence="7" key="2">
    <citation type="submission" date="2025-09" db="UniProtKB">
        <authorList>
            <consortium name="Ensembl"/>
        </authorList>
    </citation>
    <scope>IDENTIFICATION</scope>
</reference>
<dbReference type="InterPro" id="IPR011993">
    <property type="entry name" value="PH-like_dom_sf"/>
</dbReference>
<accession>A0A8C7LBZ7</accession>
<dbReference type="InterPro" id="IPR014352">
    <property type="entry name" value="FERM/acyl-CoA-bd_prot_sf"/>
</dbReference>